<keyword evidence="3 5" id="KW-1133">Transmembrane helix</keyword>
<dbReference type="GO" id="GO:0016020">
    <property type="term" value="C:membrane"/>
    <property type="evidence" value="ECO:0007669"/>
    <property type="project" value="UniProtKB-SubCell"/>
</dbReference>
<feature type="transmembrane region" description="Helical" evidence="5">
    <location>
        <begin position="100"/>
        <end position="121"/>
    </location>
</feature>
<evidence type="ECO:0000256" key="3">
    <source>
        <dbReference type="ARBA" id="ARBA00022989"/>
    </source>
</evidence>
<dbReference type="PANTHER" id="PTHR36926:SF1">
    <property type="entry name" value="COLICIN V PRODUCTION PROTEIN"/>
    <property type="match status" value="1"/>
</dbReference>
<comment type="subcellular location">
    <subcellularLocation>
        <location evidence="1">Membrane</location>
        <topology evidence="1">Multi-pass membrane protein</topology>
    </subcellularLocation>
</comment>
<organism evidence="6 7">
    <name type="scientific">Bradyrhizobium jicamae</name>
    <dbReference type="NCBI Taxonomy" id="280332"/>
    <lineage>
        <taxon>Bacteria</taxon>
        <taxon>Pseudomonadati</taxon>
        <taxon>Pseudomonadota</taxon>
        <taxon>Alphaproteobacteria</taxon>
        <taxon>Hyphomicrobiales</taxon>
        <taxon>Nitrobacteraceae</taxon>
        <taxon>Bradyrhizobium</taxon>
    </lineage>
</organism>
<proteinExistence type="predicted"/>
<evidence type="ECO:0000313" key="6">
    <source>
        <dbReference type="EMBL" id="KRQ99911.1"/>
    </source>
</evidence>
<feature type="transmembrane region" description="Helical" evidence="5">
    <location>
        <begin position="31"/>
        <end position="48"/>
    </location>
</feature>
<evidence type="ECO:0000256" key="1">
    <source>
        <dbReference type="ARBA" id="ARBA00004141"/>
    </source>
</evidence>
<dbReference type="InterPro" id="IPR052719">
    <property type="entry name" value="CvpA-like"/>
</dbReference>
<dbReference type="GO" id="GO:0009403">
    <property type="term" value="P:toxin biosynthetic process"/>
    <property type="evidence" value="ECO:0007669"/>
    <property type="project" value="InterPro"/>
</dbReference>
<dbReference type="STRING" id="280332.CQ12_24380"/>
<evidence type="ECO:0000256" key="4">
    <source>
        <dbReference type="ARBA" id="ARBA00023136"/>
    </source>
</evidence>
<dbReference type="RefSeq" id="WP_057838759.1">
    <property type="nucleotide sequence ID" value="NZ_LLXZ01000176.1"/>
</dbReference>
<reference evidence="6 7" key="1">
    <citation type="submission" date="2014-03" db="EMBL/GenBank/DDBJ databases">
        <title>Bradyrhizobium valentinum sp. nov., isolated from effective nodules of Lupinus mariae-josephae, a lupine endemic of basic-lime soils in Eastern Spain.</title>
        <authorList>
            <person name="Duran D."/>
            <person name="Rey L."/>
            <person name="Navarro A."/>
            <person name="Busquets A."/>
            <person name="Imperial J."/>
            <person name="Ruiz-Argueso T."/>
        </authorList>
    </citation>
    <scope>NUCLEOTIDE SEQUENCE [LARGE SCALE GENOMIC DNA]</scope>
    <source>
        <strain evidence="6 7">PAC68</strain>
    </source>
</reference>
<dbReference type="InterPro" id="IPR003825">
    <property type="entry name" value="Colicin-V_CvpA"/>
</dbReference>
<evidence type="ECO:0008006" key="8">
    <source>
        <dbReference type="Google" id="ProtNLM"/>
    </source>
</evidence>
<dbReference type="AlphaFoldDB" id="A0A0R3KWL8"/>
<dbReference type="PANTHER" id="PTHR36926">
    <property type="entry name" value="COLICIN V PRODUCTION PROTEIN"/>
    <property type="match status" value="1"/>
</dbReference>
<dbReference type="OrthoDB" id="8138978at2"/>
<sequence>MNSFDAVVYLGLAIAVVTGFNTGLLRSAITIVAYLAAMPIAIGLVPLLSPQMGNKLASPFAQNSLLFFGVFLVTGMVLGKLARIALDDAIGPRAGMVDRVGGAALGAVRVGLIATTLVLFFDRLLPTNQQPTFMTGSPLRPLLSAAGQLGIKSLPPDLVATIDRLRKDRHI</sequence>
<accession>A0A0R3KWL8</accession>
<name>A0A0R3KWL8_9BRAD</name>
<dbReference type="EMBL" id="LLXZ01000176">
    <property type="protein sequence ID" value="KRQ99911.1"/>
    <property type="molecule type" value="Genomic_DNA"/>
</dbReference>
<keyword evidence="4 5" id="KW-0472">Membrane</keyword>
<protein>
    <recommendedName>
        <fullName evidence="8">Colicin V production protein</fullName>
    </recommendedName>
</protein>
<comment type="caution">
    <text evidence="6">The sequence shown here is derived from an EMBL/GenBank/DDBJ whole genome shotgun (WGS) entry which is preliminary data.</text>
</comment>
<dbReference type="Proteomes" id="UP000050863">
    <property type="component" value="Unassembled WGS sequence"/>
</dbReference>
<dbReference type="Pfam" id="PF02674">
    <property type="entry name" value="Colicin_V"/>
    <property type="match status" value="1"/>
</dbReference>
<evidence type="ECO:0000256" key="5">
    <source>
        <dbReference type="SAM" id="Phobius"/>
    </source>
</evidence>
<evidence type="ECO:0000313" key="7">
    <source>
        <dbReference type="Proteomes" id="UP000050863"/>
    </source>
</evidence>
<feature type="transmembrane region" description="Helical" evidence="5">
    <location>
        <begin position="60"/>
        <end position="79"/>
    </location>
</feature>
<keyword evidence="7" id="KW-1185">Reference proteome</keyword>
<evidence type="ECO:0000256" key="2">
    <source>
        <dbReference type="ARBA" id="ARBA00022692"/>
    </source>
</evidence>
<feature type="transmembrane region" description="Helical" evidence="5">
    <location>
        <begin position="6"/>
        <end position="24"/>
    </location>
</feature>
<keyword evidence="2 5" id="KW-0812">Transmembrane</keyword>
<gene>
    <name evidence="6" type="ORF">CQ12_24380</name>
</gene>